<dbReference type="EMBL" id="JAHWQX010000001">
    <property type="protein sequence ID" value="MBW3096627.1"/>
    <property type="molecule type" value="Genomic_DNA"/>
</dbReference>
<gene>
    <name evidence="1" type="ORF">KY465_04985</name>
</gene>
<name>A0ABS6WMI5_9HYPH</name>
<comment type="caution">
    <text evidence="1">The sequence shown here is derived from an EMBL/GenBank/DDBJ whole genome shotgun (WGS) entry which is preliminary data.</text>
</comment>
<dbReference type="InterPro" id="IPR002347">
    <property type="entry name" value="SDR_fam"/>
</dbReference>
<protein>
    <submittedName>
        <fullName evidence="1">SDR family oxidoreductase</fullName>
    </submittedName>
</protein>
<dbReference type="Pfam" id="PF00106">
    <property type="entry name" value="adh_short"/>
    <property type="match status" value="1"/>
</dbReference>
<dbReference type="RefSeq" id="WP_219200384.1">
    <property type="nucleotide sequence ID" value="NZ_JAHWQX010000001.1"/>
</dbReference>
<dbReference type="PANTHER" id="PTHR45458:SF1">
    <property type="entry name" value="SHORT CHAIN DEHYDROGENASE"/>
    <property type="match status" value="1"/>
</dbReference>
<dbReference type="CDD" id="cd05325">
    <property type="entry name" value="carb_red_sniffer_like_SDR_c"/>
    <property type="match status" value="1"/>
</dbReference>
<organism evidence="1 2">
    <name type="scientific">Pseudohoeflea coraliihabitans</name>
    <dbReference type="NCBI Taxonomy" id="2860393"/>
    <lineage>
        <taxon>Bacteria</taxon>
        <taxon>Pseudomonadati</taxon>
        <taxon>Pseudomonadota</taxon>
        <taxon>Alphaproteobacteria</taxon>
        <taxon>Hyphomicrobiales</taxon>
        <taxon>Rhizobiaceae</taxon>
        <taxon>Pseudohoeflea</taxon>
    </lineage>
</organism>
<keyword evidence="2" id="KW-1185">Reference proteome</keyword>
<accession>A0ABS6WMI5</accession>
<proteinExistence type="predicted"/>
<sequence length="223" mass="24089">MPTVLITGCDHGIGREFACQYAQEGWEVIATYRDPENRIDALSGSVHASLDVTDEAQFTALKAEIGERPIDLIISNAGIGLDTGRLGSLDFSYVRQMYEVNTIGPLRLIECFADNLKAGEMRRFIAITSRMGSISLNLSGGHYGYRASKAGLNAMVRSLAIDLFSHGITVTALHPGWVDTAGGGGNAAVPVAESVQEMRMVISRLGNHDTGQLYDYKGVPLPW</sequence>
<evidence type="ECO:0000313" key="1">
    <source>
        <dbReference type="EMBL" id="MBW3096627.1"/>
    </source>
</evidence>
<evidence type="ECO:0000313" key="2">
    <source>
        <dbReference type="Proteomes" id="UP001430804"/>
    </source>
</evidence>
<dbReference type="InterPro" id="IPR052184">
    <property type="entry name" value="SDR_enzymes"/>
</dbReference>
<dbReference type="Proteomes" id="UP001430804">
    <property type="component" value="Unassembled WGS sequence"/>
</dbReference>
<dbReference type="PANTHER" id="PTHR45458">
    <property type="entry name" value="SHORT-CHAIN DEHYDROGENASE/REDUCTASE SDR"/>
    <property type="match status" value="1"/>
</dbReference>
<reference evidence="1" key="1">
    <citation type="submission" date="2021-07" db="EMBL/GenBank/DDBJ databases">
        <title>Pseudohoeflea marina sp. nov. a polyhydroxyalcanoate-producing bacterium.</title>
        <authorList>
            <person name="Zheng W."/>
            <person name="Yu S."/>
            <person name="Huang Y."/>
        </authorList>
    </citation>
    <scope>NUCLEOTIDE SEQUENCE</scope>
    <source>
        <strain evidence="1">DP4N28-3</strain>
    </source>
</reference>